<sequence>MGTGPIKHDDSTPATTFAYPLLRTCTTGTVTRGKSLASVANDPPTAGTTSGNASARGCTSISGKIIIPVTRNKTTAAPKKGGRGQKAANTKKEPMPQEESDTEMDKPNTLPDQVTDEDDHVSASEAGEGTSADNAPAMEVHKDFVSISGETTDTDTQDNFQSEVSTTTVKDMDTLRSTNRLYKQKSEMIEDEPPFTPGLNSFVPLFDTQEPVTKKAKQTEKEEEWQNEQLDDYEKEYQQDHPPQDTSTNEACGQGSNDIMPTKEPIQPRALVVKAPRQDTRYAEINISEEPIDPFVRQLPAPIMSPNQAAPPSLVPANLHDLDIAMMFAPTMMSSQTTSTMFRDKSQVIIHTEFNGLLPPHSIAPQHVFHNYDSKQIANLFSLRKPGDILIIVWGLEYCTPFTFYVHGLEPKMKAEILQEGFLPTSLDLYQILDANNFVTDFVFTIDGLNVPPDEMGHRLVEKMAKDQLYMMNAVWAFLSNHHDAIDPSIPAADVLLLIILSLEARGIWIEGWRGEPGWQAWNIWITHPTKVPAFNLQWLAALKSAFPIQSASGFRGVARVIDVPFFCKGCKGESHPTSQCPLKEQLGDLLQQPRDAATQRGKPKSRGGHGGKQGTYNGRPAVM</sequence>
<feature type="region of interest" description="Disordered" evidence="1">
    <location>
        <begin position="594"/>
        <end position="624"/>
    </location>
</feature>
<gene>
    <name evidence="2" type="ORF">IW261DRAFT_1649974</name>
</gene>
<dbReference type="AlphaFoldDB" id="A0AA39U9M6"/>
<proteinExistence type="predicted"/>
<organism evidence="2 3">
    <name type="scientific">Armillaria novae-zelandiae</name>
    <dbReference type="NCBI Taxonomy" id="153914"/>
    <lineage>
        <taxon>Eukaryota</taxon>
        <taxon>Fungi</taxon>
        <taxon>Dikarya</taxon>
        <taxon>Basidiomycota</taxon>
        <taxon>Agaricomycotina</taxon>
        <taxon>Agaricomycetes</taxon>
        <taxon>Agaricomycetidae</taxon>
        <taxon>Agaricales</taxon>
        <taxon>Marasmiineae</taxon>
        <taxon>Physalacriaceae</taxon>
        <taxon>Armillaria</taxon>
    </lineage>
</organism>
<evidence type="ECO:0000313" key="2">
    <source>
        <dbReference type="EMBL" id="KAK0474374.1"/>
    </source>
</evidence>
<feature type="compositionally biased region" description="Polar residues" evidence="1">
    <location>
        <begin position="157"/>
        <end position="172"/>
    </location>
</feature>
<dbReference type="Proteomes" id="UP001175227">
    <property type="component" value="Unassembled WGS sequence"/>
</dbReference>
<feature type="region of interest" description="Disordered" evidence="1">
    <location>
        <begin position="36"/>
        <end position="57"/>
    </location>
</feature>
<evidence type="ECO:0000256" key="1">
    <source>
        <dbReference type="SAM" id="MobiDB-lite"/>
    </source>
</evidence>
<evidence type="ECO:0000313" key="3">
    <source>
        <dbReference type="Proteomes" id="UP001175227"/>
    </source>
</evidence>
<protein>
    <submittedName>
        <fullName evidence="2">Uncharacterized protein</fullName>
    </submittedName>
</protein>
<reference evidence="2" key="1">
    <citation type="submission" date="2023-06" db="EMBL/GenBank/DDBJ databases">
        <authorList>
            <consortium name="Lawrence Berkeley National Laboratory"/>
            <person name="Ahrendt S."/>
            <person name="Sahu N."/>
            <person name="Indic B."/>
            <person name="Wong-Bajracharya J."/>
            <person name="Merenyi Z."/>
            <person name="Ke H.-M."/>
            <person name="Monk M."/>
            <person name="Kocsube S."/>
            <person name="Drula E."/>
            <person name="Lipzen A."/>
            <person name="Balint B."/>
            <person name="Henrissat B."/>
            <person name="Andreopoulos B."/>
            <person name="Martin F.M."/>
            <person name="Harder C.B."/>
            <person name="Rigling D."/>
            <person name="Ford K.L."/>
            <person name="Foster G.D."/>
            <person name="Pangilinan J."/>
            <person name="Papanicolaou A."/>
            <person name="Barry K."/>
            <person name="LaButti K."/>
            <person name="Viragh M."/>
            <person name="Koriabine M."/>
            <person name="Yan M."/>
            <person name="Riley R."/>
            <person name="Champramary S."/>
            <person name="Plett K.L."/>
            <person name="Tsai I.J."/>
            <person name="Slot J."/>
            <person name="Sipos G."/>
            <person name="Plett J."/>
            <person name="Nagy L.G."/>
            <person name="Grigoriev I.V."/>
        </authorList>
    </citation>
    <scope>NUCLEOTIDE SEQUENCE</scope>
    <source>
        <strain evidence="2">ICMP 16352</strain>
    </source>
</reference>
<feature type="compositionally biased region" description="Polar residues" evidence="1">
    <location>
        <begin position="46"/>
        <end position="57"/>
    </location>
</feature>
<feature type="region of interest" description="Disordered" evidence="1">
    <location>
        <begin position="69"/>
        <end position="172"/>
    </location>
</feature>
<keyword evidence="3" id="KW-1185">Reference proteome</keyword>
<name>A0AA39U9M6_9AGAR</name>
<dbReference type="EMBL" id="JAUEPR010000027">
    <property type="protein sequence ID" value="KAK0474374.1"/>
    <property type="molecule type" value="Genomic_DNA"/>
</dbReference>
<comment type="caution">
    <text evidence="2">The sequence shown here is derived from an EMBL/GenBank/DDBJ whole genome shotgun (WGS) entry which is preliminary data.</text>
</comment>
<feature type="region of interest" description="Disordered" evidence="1">
    <location>
        <begin position="185"/>
        <end position="264"/>
    </location>
</feature>
<feature type="compositionally biased region" description="Acidic residues" evidence="1">
    <location>
        <begin position="221"/>
        <end position="234"/>
    </location>
</feature>
<feature type="compositionally biased region" description="Polar residues" evidence="1">
    <location>
        <begin position="244"/>
        <end position="259"/>
    </location>
</feature>
<accession>A0AA39U9M6</accession>